<organism evidence="2 3">
    <name type="scientific">Cinnamomum micranthum f. kanehirae</name>
    <dbReference type="NCBI Taxonomy" id="337451"/>
    <lineage>
        <taxon>Eukaryota</taxon>
        <taxon>Viridiplantae</taxon>
        <taxon>Streptophyta</taxon>
        <taxon>Embryophyta</taxon>
        <taxon>Tracheophyta</taxon>
        <taxon>Spermatophyta</taxon>
        <taxon>Magnoliopsida</taxon>
        <taxon>Magnoliidae</taxon>
        <taxon>Laurales</taxon>
        <taxon>Lauraceae</taxon>
        <taxon>Cinnamomum</taxon>
    </lineage>
</organism>
<protein>
    <submittedName>
        <fullName evidence="2">Phospholipase A1-IIbeta</fullName>
    </submittedName>
</protein>
<dbReference type="EMBL" id="QPKB01000001">
    <property type="protein sequence ID" value="RWR73922.1"/>
    <property type="molecule type" value="Genomic_DNA"/>
</dbReference>
<dbReference type="InterPro" id="IPR002921">
    <property type="entry name" value="Fungal_lipase-type"/>
</dbReference>
<dbReference type="Gene3D" id="3.40.50.1820">
    <property type="entry name" value="alpha/beta hydrolase"/>
    <property type="match status" value="1"/>
</dbReference>
<dbReference type="PANTHER" id="PTHR46086:SF17">
    <property type="entry name" value="ALPHA_BETA-HYDROLASES SUPERFAMILY PROTEIN"/>
    <property type="match status" value="1"/>
</dbReference>
<comment type="caution">
    <text evidence="2">The sequence shown here is derived from an EMBL/GenBank/DDBJ whole genome shotgun (WGS) entry which is preliminary data.</text>
</comment>
<dbReference type="SUPFAM" id="SSF53474">
    <property type="entry name" value="alpha/beta-Hydrolases"/>
    <property type="match status" value="1"/>
</dbReference>
<proteinExistence type="predicted"/>
<name>A0A443N5W8_9MAGN</name>
<dbReference type="STRING" id="337451.A0A443N5W8"/>
<sequence>MTSKPHPSIFPCSPLVSFNSPPMGSSDYMILRPEKAGWLDILHLLIFKPKLSDCKFVDMSLNSHDIKLSDTPSFIVALSLFIQKLFYLIEYPLRLFGFAVEFPFNLVTTNGGVFSLIQKLMTGNSVVVPEEGTLNWWAFIGHIDPRLDLTKSSSLISYLPQLGALNTMEGVNLLELMVMASKTAYENEAYVKNAVTNHWKMNFVGFYSCWNKYTETYGTQLFIFTDTSEDANLIIVSFRGTGFWAARDYISDFDISWLSMGSMGRAHVGFMKALGLQDETDYIKGWPKYYTGEPDEVGAYYVVREQLRTLIQQHPKAQIIFTGHSMGASLSSIYPAILSLHEETDILDRMAGVLNSGRSRPGDETFASYMDALLKTKYSKRLTYRYDIIERVPFDDDVFRYKHYGECIYYKNWYEGEVITEEPNKNYFDPTYFPDMYYNQYKDFITSLSLPKTQGRDYKETLASLIYRSLGFLIPGVSCHSPRDYLNAVRLGKVTISDKEIV</sequence>
<dbReference type="PANTHER" id="PTHR46086">
    <property type="entry name" value="ALPHA/BETA-HYDROLASES SUPERFAMILY PROTEIN"/>
    <property type="match status" value="1"/>
</dbReference>
<feature type="domain" description="Fungal lipase-type" evidence="1">
    <location>
        <begin position="235"/>
        <end position="395"/>
    </location>
</feature>
<dbReference type="GO" id="GO:0004806">
    <property type="term" value="F:triacylglycerol lipase activity"/>
    <property type="evidence" value="ECO:0007669"/>
    <property type="project" value="InterPro"/>
</dbReference>
<dbReference type="InterPro" id="IPR029058">
    <property type="entry name" value="AB_hydrolase_fold"/>
</dbReference>
<dbReference type="InterPro" id="IPR044819">
    <property type="entry name" value="OBL-like"/>
</dbReference>
<dbReference type="Proteomes" id="UP000283530">
    <property type="component" value="Unassembled WGS sequence"/>
</dbReference>
<evidence type="ECO:0000313" key="3">
    <source>
        <dbReference type="Proteomes" id="UP000283530"/>
    </source>
</evidence>
<dbReference type="Pfam" id="PF01764">
    <property type="entry name" value="Lipase_3"/>
    <property type="match status" value="1"/>
</dbReference>
<evidence type="ECO:0000313" key="2">
    <source>
        <dbReference type="EMBL" id="RWR73922.1"/>
    </source>
</evidence>
<accession>A0A443N5W8</accession>
<gene>
    <name evidence="2" type="ORF">CKAN_00223100</name>
</gene>
<reference evidence="2 3" key="1">
    <citation type="journal article" date="2019" name="Nat. Plants">
        <title>Stout camphor tree genome fills gaps in understanding of flowering plant genome evolution.</title>
        <authorList>
            <person name="Chaw S.M."/>
            <person name="Liu Y.C."/>
            <person name="Wu Y.W."/>
            <person name="Wang H.Y."/>
            <person name="Lin C.I."/>
            <person name="Wu C.S."/>
            <person name="Ke H.M."/>
            <person name="Chang L.Y."/>
            <person name="Hsu C.Y."/>
            <person name="Yang H.T."/>
            <person name="Sudianto E."/>
            <person name="Hsu M.H."/>
            <person name="Wu K.P."/>
            <person name="Wang L.N."/>
            <person name="Leebens-Mack J.H."/>
            <person name="Tsai I.J."/>
        </authorList>
    </citation>
    <scope>NUCLEOTIDE SEQUENCE [LARGE SCALE GENOMIC DNA]</scope>
    <source>
        <strain evidence="3">cv. Chaw 1501</strain>
        <tissue evidence="2">Young leaves</tissue>
    </source>
</reference>
<dbReference type="CDD" id="cd00519">
    <property type="entry name" value="Lipase_3"/>
    <property type="match status" value="1"/>
</dbReference>
<dbReference type="OrthoDB" id="438440at2759"/>
<evidence type="ECO:0000259" key="1">
    <source>
        <dbReference type="Pfam" id="PF01764"/>
    </source>
</evidence>
<dbReference type="GO" id="GO:0006629">
    <property type="term" value="P:lipid metabolic process"/>
    <property type="evidence" value="ECO:0007669"/>
    <property type="project" value="InterPro"/>
</dbReference>
<keyword evidence="3" id="KW-1185">Reference proteome</keyword>
<dbReference type="AlphaFoldDB" id="A0A443N5W8"/>